<feature type="region of interest" description="Disordered" evidence="9">
    <location>
        <begin position="1149"/>
        <end position="1177"/>
    </location>
</feature>
<dbReference type="Ensembl" id="ENSPMET00000029746.1">
    <property type="protein sequence ID" value="ENSPMEP00000020176.1"/>
    <property type="gene ID" value="ENSPMEG00000023333.1"/>
</dbReference>
<evidence type="ECO:0000256" key="6">
    <source>
        <dbReference type="ARBA" id="ARBA00023157"/>
    </source>
</evidence>
<dbReference type="PANTHER" id="PTHR11339:SF408">
    <property type="entry name" value="MUCIN-5B"/>
    <property type="match status" value="1"/>
</dbReference>
<dbReference type="Pfam" id="PF00094">
    <property type="entry name" value="VWD"/>
    <property type="match status" value="3"/>
</dbReference>
<dbReference type="Pfam" id="PF01826">
    <property type="entry name" value="TIL"/>
    <property type="match status" value="1"/>
</dbReference>
<dbReference type="InterPro" id="IPR002919">
    <property type="entry name" value="TIL_dom"/>
</dbReference>
<dbReference type="PANTHER" id="PTHR11339">
    <property type="entry name" value="EXTRACELLULAR MATRIX GLYCOPROTEIN RELATED"/>
    <property type="match status" value="1"/>
</dbReference>
<accession>A0A3B3XYR0</accession>
<evidence type="ECO:0000256" key="1">
    <source>
        <dbReference type="ARBA" id="ARBA00004613"/>
    </source>
</evidence>
<keyword evidence="2" id="KW-0964">Secreted</keyword>
<dbReference type="Pfam" id="PF13330">
    <property type="entry name" value="Mucin2_WxxW"/>
    <property type="match status" value="1"/>
</dbReference>
<evidence type="ECO:0000256" key="3">
    <source>
        <dbReference type="ARBA" id="ARBA00022729"/>
    </source>
</evidence>
<comment type="subunit">
    <text evidence="8">Homomultimer; disulfide-linked. The N- and C-terminus mediate their assembly into higher order structures to form filaments. The CTCK domains of two polypeptides associate in the endoplasmic reticulum to generate intermolecularly disulfide-bonded dimers. These dimers progress to the Golgi apparatus, which is a more acidic environment than the endoplasmic reticulum. Under acidic conditions, the N-termini form non-covalent intermolecular interactions that juxtapose assemblies from different CTCK-linked dimers to produce long, disulfide-linked polymers that remain highly compact until secretion.</text>
</comment>
<evidence type="ECO:0000256" key="7">
    <source>
        <dbReference type="ARBA" id="ARBA00023180"/>
    </source>
</evidence>
<keyword evidence="7" id="KW-0325">Glycoprotein</keyword>
<dbReference type="Pfam" id="PF23244">
    <property type="entry name" value="VWF"/>
    <property type="match status" value="1"/>
</dbReference>
<keyword evidence="12" id="KW-1185">Reference proteome</keyword>
<dbReference type="PROSITE" id="PS51233">
    <property type="entry name" value="VWFD"/>
    <property type="match status" value="3"/>
</dbReference>
<dbReference type="Pfam" id="PF25962">
    <property type="entry name" value="TIL_OTOGL_Mucin"/>
    <property type="match status" value="1"/>
</dbReference>
<feature type="region of interest" description="Disordered" evidence="9">
    <location>
        <begin position="1324"/>
        <end position="1346"/>
    </location>
</feature>
<dbReference type="SMART" id="SM00216">
    <property type="entry name" value="VWD"/>
    <property type="match status" value="3"/>
</dbReference>
<reference evidence="11" key="1">
    <citation type="submission" date="2025-08" db="UniProtKB">
        <authorList>
            <consortium name="Ensembl"/>
        </authorList>
    </citation>
    <scope>IDENTIFICATION</scope>
</reference>
<evidence type="ECO:0000256" key="8">
    <source>
        <dbReference type="ARBA" id="ARBA00063950"/>
    </source>
</evidence>
<dbReference type="CDD" id="cd19941">
    <property type="entry name" value="TIL"/>
    <property type="match status" value="3"/>
</dbReference>
<dbReference type="SUPFAM" id="SSF57603">
    <property type="entry name" value="FnI-like domain"/>
    <property type="match status" value="1"/>
</dbReference>
<comment type="subcellular location">
    <subcellularLocation>
        <location evidence="1">Secreted</location>
    </subcellularLocation>
</comment>
<keyword evidence="3" id="KW-0732">Signal</keyword>
<dbReference type="FunFam" id="2.10.25.10:FF:000674">
    <property type="entry name" value="Mucin-2"/>
    <property type="match status" value="1"/>
</dbReference>
<dbReference type="SMART" id="SM00215">
    <property type="entry name" value="VWC_out"/>
    <property type="match status" value="2"/>
</dbReference>
<dbReference type="GO" id="GO:0031012">
    <property type="term" value="C:extracellular matrix"/>
    <property type="evidence" value="ECO:0007669"/>
    <property type="project" value="TreeGrafter"/>
</dbReference>
<sequence>NQFCSTWGNFLYKTFDGAFFHLPSTCNYIFTSQCKGSYESFNIQLQRQEVDGEISITRILMKLEGIVVEFANTSVMVMNKPVSIPFSQGGISIKETMSYIKVEAKLGLTFMWNQKDSLWVELDAKFKNQTCGLCGDFNEIKLYDEFVQSGMYLMHTLHTQMDTYIDNCIQLMCMINVNLQKKLCKKLLSGPEFKSCRKLIDSESFMEACVEDFCYCKSNSSACLCSTVSEYARQCAHAGGQPKQWKTKQLCEKTCPFNMEYKECGSPCIDTCKYRQKSELCDEHCIDGCFCPPGTIFDDISESGCVPVEQCPCFHKGETYNTGESTMMATCSKGEWSCVDANCPAVCSIRGGSHFSTYDDKTYNFHGKCSYVLSKVEDNAFTVLGDFDKCERSDKSTCLSAITLLYQNHTVKYLCHTYFMCFFPFADDIKIFRPSTFFTIIHTTFGLDLEIQVVPILQLYIRADVSLKSKVIGLCGDFNDNSEDDFKTTSGLPERTPVAFANTWRAKPNCPDVKNDLADPCSLSIDKNKFAKTWCSLLSDTNGIFSHCHSKIDPEEYFATCMYDTCACENSEDCMCAALSSYVHACAAEGVFLKGWRKDVCNKYTECPSTLVYNYKMTRCGRTCRSLSQSDVTCKVEVTPVDGCGCAKGYFLNEEGVCVSASECSCQAGNTVVQPGETIAVSFNAVSLSSACTSPMVFFDCSKAKSKEKGSECQKSCNTLDAECVSSQCVSGCVCPNGLLSDGKGGCVEEEDCPCPHDGKYYNPGEKIQVDCNTCTCKNRKWQCTENDCGGTCTIYGEGHYITFDNKKFAFKGDCGYIFSQDYCGDDVNGTFRVRTENIPCGESICSTSIKLYLGMKEIVLSDESVKVISQSKGIDIPFKVHTMGIYVVIEANNGLLLIWNKKTTIMIKLSSTFKGKVCGLCGNYDGAIKNDFTTRSNEIVVNPTEFGNSWKLSSSCSDVNTTLSPCALYSHRRAWAEKHCNIIKSEVFTSCHDKVEPEQYYEACVADTCACNTGGDCECFCSAVGAYAEACNEAGACVKWRTPTICPLFCDYYNLDGECEWHYAPCGKSCMKTCRNPSGKCYNKLPPLEGCYPSCPREQPYFDEASMKCVSEKECEQTVTTTAPIPTLTTQAVTSILTFSTPRVSTRSKTTTVPLSSLNPSSSTSTVTESPETEIVSTTKRYVRTPTPTIETETSTVTTAPIESTTTKPETSTTPPSDCYICKWSNWINNHYNGPDSDGDYETLANISDPDLTTCRKPLEIQCRATEFKDKPLEDLNQNVICSPTEGLICRNKDQMPPHCYNYEIRVKCCTYICGPSTTTTIHSETPPTTPGTNVPPTTTTAAIETSTTPQIQTTISTTGTKIPETTTKFTEVSTTPYIETPAPTTE</sequence>
<feature type="domain" description="VWFD" evidence="10">
    <location>
        <begin position="2"/>
        <end position="174"/>
    </location>
</feature>
<dbReference type="InterPro" id="IPR001007">
    <property type="entry name" value="VWF_dom"/>
</dbReference>
<feature type="compositionally biased region" description="Low complexity" evidence="9">
    <location>
        <begin position="1151"/>
        <end position="1177"/>
    </location>
</feature>
<evidence type="ECO:0000256" key="9">
    <source>
        <dbReference type="SAM" id="MobiDB-lite"/>
    </source>
</evidence>
<evidence type="ECO:0000256" key="4">
    <source>
        <dbReference type="ARBA" id="ARBA00022737"/>
    </source>
</evidence>
<name>A0A3B3XYR0_9TELE</name>
<evidence type="ECO:0000313" key="12">
    <source>
        <dbReference type="Proteomes" id="UP000261480"/>
    </source>
</evidence>
<dbReference type="InterPro" id="IPR036084">
    <property type="entry name" value="Ser_inhib-like_sf"/>
</dbReference>
<dbReference type="InterPro" id="IPR050780">
    <property type="entry name" value="Mucin_vWF_Thrombospondin_sf"/>
</dbReference>
<evidence type="ECO:0000256" key="2">
    <source>
        <dbReference type="ARBA" id="ARBA00022525"/>
    </source>
</evidence>
<feature type="domain" description="VWFD" evidence="10">
    <location>
        <begin position="345"/>
        <end position="511"/>
    </location>
</feature>
<dbReference type="InterPro" id="IPR025155">
    <property type="entry name" value="WxxW_domain"/>
</dbReference>
<dbReference type="InterPro" id="IPR058753">
    <property type="entry name" value="TIL_OTOGL_Mucin"/>
</dbReference>
<evidence type="ECO:0000259" key="10">
    <source>
        <dbReference type="PROSITE" id="PS51233"/>
    </source>
</evidence>
<dbReference type="Proteomes" id="UP000261480">
    <property type="component" value="Unplaced"/>
</dbReference>
<proteinExistence type="predicted"/>
<dbReference type="SMART" id="SM00832">
    <property type="entry name" value="C8"/>
    <property type="match status" value="3"/>
</dbReference>
<dbReference type="STRING" id="48701.ENSPMEP00000020176"/>
<dbReference type="Pfam" id="PF08742">
    <property type="entry name" value="C8"/>
    <property type="match status" value="3"/>
</dbReference>
<dbReference type="FunFam" id="2.10.25.10:FF:000153">
    <property type="entry name" value="MUC5B isoform 1"/>
    <property type="match status" value="1"/>
</dbReference>
<evidence type="ECO:0000313" key="11">
    <source>
        <dbReference type="Ensembl" id="ENSPMEP00000020176.1"/>
    </source>
</evidence>
<protein>
    <recommendedName>
        <fullName evidence="10">VWFD domain-containing protein</fullName>
    </recommendedName>
</protein>
<keyword evidence="4" id="KW-0677">Repeat</keyword>
<organism evidence="11 12">
    <name type="scientific">Poecilia mexicana</name>
    <dbReference type="NCBI Taxonomy" id="48701"/>
    <lineage>
        <taxon>Eukaryota</taxon>
        <taxon>Metazoa</taxon>
        <taxon>Chordata</taxon>
        <taxon>Craniata</taxon>
        <taxon>Vertebrata</taxon>
        <taxon>Euteleostomi</taxon>
        <taxon>Actinopterygii</taxon>
        <taxon>Neopterygii</taxon>
        <taxon>Teleostei</taxon>
        <taxon>Neoteleostei</taxon>
        <taxon>Acanthomorphata</taxon>
        <taxon>Ovalentaria</taxon>
        <taxon>Atherinomorphae</taxon>
        <taxon>Cyprinodontiformes</taxon>
        <taxon>Poeciliidae</taxon>
        <taxon>Poeciliinae</taxon>
        <taxon>Poecilia</taxon>
    </lineage>
</organism>
<feature type="domain" description="VWFD" evidence="10">
    <location>
        <begin position="791"/>
        <end position="958"/>
    </location>
</feature>
<dbReference type="InterPro" id="IPR014853">
    <property type="entry name" value="VWF/SSPO/ZAN-like_Cys-rich_dom"/>
</dbReference>
<keyword evidence="5" id="KW-0186">Copper</keyword>
<keyword evidence="6" id="KW-1015">Disulfide bond</keyword>
<dbReference type="InterPro" id="IPR001846">
    <property type="entry name" value="VWF_type-D"/>
</dbReference>
<dbReference type="GO" id="GO:0005615">
    <property type="term" value="C:extracellular space"/>
    <property type="evidence" value="ECO:0007669"/>
    <property type="project" value="TreeGrafter"/>
</dbReference>
<dbReference type="SUPFAM" id="SSF57567">
    <property type="entry name" value="Serine protease inhibitors"/>
    <property type="match status" value="4"/>
</dbReference>
<dbReference type="FunFam" id="2.10.25.10:FF:000414">
    <property type="entry name" value="von Willebrand factor"/>
    <property type="match status" value="1"/>
</dbReference>
<evidence type="ECO:0000256" key="5">
    <source>
        <dbReference type="ARBA" id="ARBA00023008"/>
    </source>
</evidence>
<dbReference type="Gene3D" id="2.10.25.10">
    <property type="entry name" value="Laminin"/>
    <property type="match status" value="3"/>
</dbReference>
<feature type="region of interest" description="Disordered" evidence="9">
    <location>
        <begin position="1191"/>
        <end position="1215"/>
    </location>
</feature>
<reference evidence="11" key="2">
    <citation type="submission" date="2025-09" db="UniProtKB">
        <authorList>
            <consortium name="Ensembl"/>
        </authorList>
    </citation>
    <scope>IDENTIFICATION</scope>
</reference>